<feature type="transmembrane region" description="Helical" evidence="1">
    <location>
        <begin position="31"/>
        <end position="51"/>
    </location>
</feature>
<dbReference type="PANTHER" id="PTHR35797">
    <property type="entry name" value="PROTEASE-RELATED"/>
    <property type="match status" value="1"/>
</dbReference>
<comment type="caution">
    <text evidence="3">The sequence shown here is derived from an EMBL/GenBank/DDBJ whole genome shotgun (WGS) entry which is preliminary data.</text>
</comment>
<reference evidence="4" key="1">
    <citation type="journal article" date="2019" name="Int. J. Syst. Evol. Microbiol.">
        <title>The Global Catalogue of Microorganisms (GCM) 10K type strain sequencing project: providing services to taxonomists for standard genome sequencing and annotation.</title>
        <authorList>
            <consortium name="The Broad Institute Genomics Platform"/>
            <consortium name="The Broad Institute Genome Sequencing Center for Infectious Disease"/>
            <person name="Wu L."/>
            <person name="Ma J."/>
        </authorList>
    </citation>
    <scope>NUCLEOTIDE SEQUENCE [LARGE SCALE GENOMIC DNA]</scope>
    <source>
        <strain evidence="4">JCM 14307</strain>
    </source>
</reference>
<organism evidence="3 4">
    <name type="scientific">Kribbella yunnanensis</name>
    <dbReference type="NCBI Taxonomy" id="190194"/>
    <lineage>
        <taxon>Bacteria</taxon>
        <taxon>Bacillati</taxon>
        <taxon>Actinomycetota</taxon>
        <taxon>Actinomycetes</taxon>
        <taxon>Propionibacteriales</taxon>
        <taxon>Kribbellaceae</taxon>
        <taxon>Kribbella</taxon>
    </lineage>
</organism>
<gene>
    <name evidence="3" type="ORF">GCM10009745_73170</name>
</gene>
<name>A0ABP4V173_9ACTN</name>
<feature type="transmembrane region" description="Helical" evidence="1">
    <location>
        <begin position="72"/>
        <end position="91"/>
    </location>
</feature>
<sequence>MFLRVFVFYLVTFVFSGVLNAVQAAAGPDPALIQLVQFAPALGVGVMFLLFRRTTRVAARCTPAQAVAGRSALVVGIVIAALLVSVLVHLVAGQPWRAQSPEFPIGVLVLTMLVGAAGEELGWRAYLQPYLQTRFSVLRSSLVVGVLWGLWHIGGFEHGLVYMALFVTMATALSVVLGAVLRTAGGINLIVATLAHAAVNLGLIVVFSEESGALFPMAVLAAVWILAAIATHLSLGREPGRVSPPRLAEIRA</sequence>
<evidence type="ECO:0000256" key="1">
    <source>
        <dbReference type="SAM" id="Phobius"/>
    </source>
</evidence>
<evidence type="ECO:0000313" key="4">
    <source>
        <dbReference type="Proteomes" id="UP001500280"/>
    </source>
</evidence>
<keyword evidence="1" id="KW-0812">Transmembrane</keyword>
<feature type="transmembrane region" description="Helical" evidence="1">
    <location>
        <begin position="187"/>
        <end position="207"/>
    </location>
</feature>
<dbReference type="RefSeq" id="WP_344162922.1">
    <property type="nucleotide sequence ID" value="NZ_BAAANF010000025.1"/>
</dbReference>
<proteinExistence type="predicted"/>
<protein>
    <recommendedName>
        <fullName evidence="2">CAAX prenyl protease 2/Lysostaphin resistance protein A-like domain-containing protein</fullName>
    </recommendedName>
</protein>
<dbReference type="Pfam" id="PF02517">
    <property type="entry name" value="Rce1-like"/>
    <property type="match status" value="1"/>
</dbReference>
<dbReference type="PANTHER" id="PTHR35797:SF1">
    <property type="entry name" value="PROTEASE"/>
    <property type="match status" value="1"/>
</dbReference>
<keyword evidence="1" id="KW-1133">Transmembrane helix</keyword>
<feature type="transmembrane region" description="Helical" evidence="1">
    <location>
        <begin position="103"/>
        <end position="123"/>
    </location>
</feature>
<keyword evidence="4" id="KW-1185">Reference proteome</keyword>
<accession>A0ABP4V173</accession>
<evidence type="ECO:0000259" key="2">
    <source>
        <dbReference type="Pfam" id="PF02517"/>
    </source>
</evidence>
<feature type="transmembrane region" description="Helical" evidence="1">
    <location>
        <begin position="160"/>
        <end position="180"/>
    </location>
</feature>
<dbReference type="EMBL" id="BAAANF010000025">
    <property type="protein sequence ID" value="GAA1714266.1"/>
    <property type="molecule type" value="Genomic_DNA"/>
</dbReference>
<dbReference type="Proteomes" id="UP001500280">
    <property type="component" value="Unassembled WGS sequence"/>
</dbReference>
<feature type="domain" description="CAAX prenyl protease 2/Lysostaphin resistance protein A-like" evidence="2">
    <location>
        <begin position="104"/>
        <end position="201"/>
    </location>
</feature>
<dbReference type="InterPro" id="IPR042150">
    <property type="entry name" value="MmRce1-like"/>
</dbReference>
<feature type="transmembrane region" description="Helical" evidence="1">
    <location>
        <begin position="213"/>
        <end position="235"/>
    </location>
</feature>
<keyword evidence="1" id="KW-0472">Membrane</keyword>
<feature type="transmembrane region" description="Helical" evidence="1">
    <location>
        <begin position="135"/>
        <end position="154"/>
    </location>
</feature>
<evidence type="ECO:0000313" key="3">
    <source>
        <dbReference type="EMBL" id="GAA1714266.1"/>
    </source>
</evidence>
<dbReference type="InterPro" id="IPR003675">
    <property type="entry name" value="Rce1/LyrA-like_dom"/>
</dbReference>